<keyword evidence="1" id="KW-0378">Hydrolase</keyword>
<evidence type="ECO:0000256" key="1">
    <source>
        <dbReference type="ARBA" id="ARBA00022801"/>
    </source>
</evidence>
<reference evidence="3 4" key="1">
    <citation type="journal article" date="2019" name="Int. J. Syst. Evol. Microbiol.">
        <title>The Global Catalogue of Microorganisms (GCM) 10K type strain sequencing project: providing services to taxonomists for standard genome sequencing and annotation.</title>
        <authorList>
            <consortium name="The Broad Institute Genomics Platform"/>
            <consortium name="The Broad Institute Genome Sequencing Center for Infectious Disease"/>
            <person name="Wu L."/>
            <person name="Ma J."/>
        </authorList>
    </citation>
    <scope>NUCLEOTIDE SEQUENCE [LARGE SCALE GENOMIC DNA]</scope>
    <source>
        <strain evidence="3 4">JCM 13929</strain>
    </source>
</reference>
<dbReference type="SUPFAM" id="SSF63817">
    <property type="entry name" value="Sortase"/>
    <property type="match status" value="1"/>
</dbReference>
<dbReference type="Gene3D" id="2.40.260.10">
    <property type="entry name" value="Sortase"/>
    <property type="match status" value="1"/>
</dbReference>
<dbReference type="InterPro" id="IPR005754">
    <property type="entry name" value="Sortase"/>
</dbReference>
<feature type="region of interest" description="Disordered" evidence="2">
    <location>
        <begin position="19"/>
        <end position="49"/>
    </location>
</feature>
<protein>
    <submittedName>
        <fullName evidence="3">Class F sortase</fullName>
    </submittedName>
</protein>
<dbReference type="RefSeq" id="WP_346109839.1">
    <property type="nucleotide sequence ID" value="NZ_BAAAMU010000050.1"/>
</dbReference>
<feature type="compositionally biased region" description="Low complexity" evidence="2">
    <location>
        <begin position="26"/>
        <end position="44"/>
    </location>
</feature>
<keyword evidence="4" id="KW-1185">Reference proteome</keyword>
<proteinExistence type="predicted"/>
<comment type="caution">
    <text evidence="3">The sequence shown here is derived from an EMBL/GenBank/DDBJ whole genome shotgun (WGS) entry which is preliminary data.</text>
</comment>
<accession>A0ABN2FNU6</accession>
<name>A0ABN2FNU6_9ACTN</name>
<evidence type="ECO:0000313" key="3">
    <source>
        <dbReference type="EMBL" id="GAA1654438.1"/>
    </source>
</evidence>
<evidence type="ECO:0000256" key="2">
    <source>
        <dbReference type="SAM" id="MobiDB-lite"/>
    </source>
</evidence>
<sequence>MRLVLIAAGAFLLLSIRQEPGPPPGAQQTSATTSAPADTGAASPLPRSAPTRLLIPSIGVDAPVTGMGLNADGTAGEPPLSKPYLVSWYADGAAPGEIGVAAFYGHVDSQASGPAVFYRVAQLRPGALVQVPREDGWTATFRVYTVKRFPKSDFPTDHVYGDTDQPEIRLITCGGSFDRTAGSYRDNIVAFGALVQNPA</sequence>
<dbReference type="InterPro" id="IPR023365">
    <property type="entry name" value="Sortase_dom-sf"/>
</dbReference>
<dbReference type="InterPro" id="IPR042001">
    <property type="entry name" value="Sortase_F"/>
</dbReference>
<gene>
    <name evidence="3" type="ORF">GCM10009733_059720</name>
</gene>
<organism evidence="3 4">
    <name type="scientific">Nonomuraea maheshkhaliensis</name>
    <dbReference type="NCBI Taxonomy" id="419590"/>
    <lineage>
        <taxon>Bacteria</taxon>
        <taxon>Bacillati</taxon>
        <taxon>Actinomycetota</taxon>
        <taxon>Actinomycetes</taxon>
        <taxon>Streptosporangiales</taxon>
        <taxon>Streptosporangiaceae</taxon>
        <taxon>Nonomuraea</taxon>
    </lineage>
</organism>
<dbReference type="EMBL" id="BAAAMU010000050">
    <property type="protein sequence ID" value="GAA1654438.1"/>
    <property type="molecule type" value="Genomic_DNA"/>
</dbReference>
<dbReference type="Proteomes" id="UP001500064">
    <property type="component" value="Unassembled WGS sequence"/>
</dbReference>
<dbReference type="CDD" id="cd05829">
    <property type="entry name" value="Sortase_F"/>
    <property type="match status" value="1"/>
</dbReference>
<dbReference type="Pfam" id="PF04203">
    <property type="entry name" value="Sortase"/>
    <property type="match status" value="1"/>
</dbReference>
<dbReference type="NCBIfam" id="NF033748">
    <property type="entry name" value="class_F_sortase"/>
    <property type="match status" value="1"/>
</dbReference>
<evidence type="ECO:0000313" key="4">
    <source>
        <dbReference type="Proteomes" id="UP001500064"/>
    </source>
</evidence>